<sequence>MMRAFIFLCFFGWAAAAEKIRTSFDCQGCYLPVEGFNTKSPSSREPEKKEDNHVHKHSAALLGTRHRRRANPPTSNWNPLQSDLGFKTEENENQLNATAVVPEDGSNATTNSSTTNEGNAQTENSKLKPEEPTIIWHPLKNRPGFKPMGNENQTNKGNAQTENSKLKPEEPTIIWHPLKNRPGFPPEGTKDQKQQD</sequence>
<evidence type="ECO:0000313" key="3">
    <source>
        <dbReference type="EMBL" id="MEQ2227986.1"/>
    </source>
</evidence>
<proteinExistence type="predicted"/>
<keyword evidence="2" id="KW-0732">Signal</keyword>
<feature type="compositionally biased region" description="Low complexity" evidence="1">
    <location>
        <begin position="106"/>
        <end position="116"/>
    </location>
</feature>
<feature type="compositionally biased region" description="Basic residues" evidence="1">
    <location>
        <begin position="54"/>
        <end position="70"/>
    </location>
</feature>
<feature type="compositionally biased region" description="Basic and acidic residues" evidence="1">
    <location>
        <begin position="42"/>
        <end position="53"/>
    </location>
</feature>
<keyword evidence="4" id="KW-1185">Reference proteome</keyword>
<feature type="chain" id="PRO_5045099248" evidence="2">
    <location>
        <begin position="17"/>
        <end position="196"/>
    </location>
</feature>
<feature type="compositionally biased region" description="Polar residues" evidence="1">
    <location>
        <begin position="72"/>
        <end position="81"/>
    </location>
</feature>
<name>A0ABV0T5F4_9TELE</name>
<gene>
    <name evidence="3" type="ORF">ILYODFUR_004090</name>
</gene>
<organism evidence="3 4">
    <name type="scientific">Ilyodon furcidens</name>
    <name type="common">goldbreast splitfin</name>
    <dbReference type="NCBI Taxonomy" id="33524"/>
    <lineage>
        <taxon>Eukaryota</taxon>
        <taxon>Metazoa</taxon>
        <taxon>Chordata</taxon>
        <taxon>Craniata</taxon>
        <taxon>Vertebrata</taxon>
        <taxon>Euteleostomi</taxon>
        <taxon>Actinopterygii</taxon>
        <taxon>Neopterygii</taxon>
        <taxon>Teleostei</taxon>
        <taxon>Neoteleostei</taxon>
        <taxon>Acanthomorphata</taxon>
        <taxon>Ovalentaria</taxon>
        <taxon>Atherinomorphae</taxon>
        <taxon>Cyprinodontiformes</taxon>
        <taxon>Goodeidae</taxon>
        <taxon>Ilyodon</taxon>
    </lineage>
</organism>
<accession>A0ABV0T5F4</accession>
<feature type="signal peptide" evidence="2">
    <location>
        <begin position="1"/>
        <end position="16"/>
    </location>
</feature>
<comment type="caution">
    <text evidence="3">The sequence shown here is derived from an EMBL/GenBank/DDBJ whole genome shotgun (WGS) entry which is preliminary data.</text>
</comment>
<evidence type="ECO:0000256" key="1">
    <source>
        <dbReference type="SAM" id="MobiDB-lite"/>
    </source>
</evidence>
<protein>
    <submittedName>
        <fullName evidence="3">Uncharacterized protein</fullName>
    </submittedName>
</protein>
<reference evidence="3 4" key="1">
    <citation type="submission" date="2021-06" db="EMBL/GenBank/DDBJ databases">
        <authorList>
            <person name="Palmer J.M."/>
        </authorList>
    </citation>
    <scope>NUCLEOTIDE SEQUENCE [LARGE SCALE GENOMIC DNA]</scope>
    <source>
        <strain evidence="4">if_2019</strain>
        <tissue evidence="3">Muscle</tissue>
    </source>
</reference>
<feature type="compositionally biased region" description="Polar residues" evidence="1">
    <location>
        <begin position="150"/>
        <end position="163"/>
    </location>
</feature>
<dbReference type="Proteomes" id="UP001482620">
    <property type="component" value="Unassembled WGS sequence"/>
</dbReference>
<evidence type="ECO:0000313" key="4">
    <source>
        <dbReference type="Proteomes" id="UP001482620"/>
    </source>
</evidence>
<dbReference type="EMBL" id="JAHRIQ010023390">
    <property type="protein sequence ID" value="MEQ2227986.1"/>
    <property type="molecule type" value="Genomic_DNA"/>
</dbReference>
<feature type="region of interest" description="Disordered" evidence="1">
    <location>
        <begin position="97"/>
        <end position="196"/>
    </location>
</feature>
<evidence type="ECO:0000256" key="2">
    <source>
        <dbReference type="SAM" id="SignalP"/>
    </source>
</evidence>
<feature type="region of interest" description="Disordered" evidence="1">
    <location>
        <begin position="36"/>
        <end position="84"/>
    </location>
</feature>